<dbReference type="InParanoid" id="W3X5B2"/>
<dbReference type="RefSeq" id="XP_007832978.1">
    <property type="nucleotide sequence ID" value="XM_007834787.1"/>
</dbReference>
<keyword evidence="3" id="KW-1000">Mitochondrion outer membrane</keyword>
<keyword evidence="9" id="KW-1185">Reference proteome</keyword>
<dbReference type="PANTHER" id="PTHR12289">
    <property type="entry name" value="METAXIN RELATED"/>
    <property type="match status" value="1"/>
</dbReference>
<dbReference type="GO" id="GO:0001401">
    <property type="term" value="C:SAM complex"/>
    <property type="evidence" value="ECO:0007669"/>
    <property type="project" value="InterPro"/>
</dbReference>
<name>W3X5B2_PESFW</name>
<dbReference type="Pfam" id="PF10568">
    <property type="entry name" value="Tom37"/>
    <property type="match status" value="1"/>
</dbReference>
<gene>
    <name evidence="8" type="ORF">PFICI_06206</name>
</gene>
<dbReference type="GO" id="GO:0015031">
    <property type="term" value="P:protein transport"/>
    <property type="evidence" value="ECO:0007669"/>
    <property type="project" value="UniProtKB-KW"/>
</dbReference>
<evidence type="ECO:0000313" key="9">
    <source>
        <dbReference type="Proteomes" id="UP000030651"/>
    </source>
</evidence>
<dbReference type="HOGENOM" id="CLU_032751_0_0_1"/>
<dbReference type="EMBL" id="KI912112">
    <property type="protein sequence ID" value="ETS81204.1"/>
    <property type="molecule type" value="Genomic_DNA"/>
</dbReference>
<dbReference type="GO" id="GO:0007005">
    <property type="term" value="P:mitochondrion organization"/>
    <property type="evidence" value="ECO:0007669"/>
    <property type="project" value="TreeGrafter"/>
</dbReference>
<dbReference type="KEGG" id="pfy:PFICI_06206"/>
<dbReference type="InterPro" id="IPR019564">
    <property type="entry name" value="Sam37/metaxin_N"/>
</dbReference>
<dbReference type="Proteomes" id="UP000030651">
    <property type="component" value="Unassembled WGS sequence"/>
</dbReference>
<dbReference type="OMA" id="GYMVHVG"/>
<keyword evidence="6" id="KW-0472">Membrane</keyword>
<accession>W3X5B2</accession>
<feature type="domain" description="Mitochondrial outer membrane transport complex Sam37/metaxin N-terminal" evidence="7">
    <location>
        <begin position="21"/>
        <end position="145"/>
    </location>
</feature>
<organism evidence="8 9">
    <name type="scientific">Pestalotiopsis fici (strain W106-1 / CGMCC3.15140)</name>
    <dbReference type="NCBI Taxonomy" id="1229662"/>
    <lineage>
        <taxon>Eukaryota</taxon>
        <taxon>Fungi</taxon>
        <taxon>Dikarya</taxon>
        <taxon>Ascomycota</taxon>
        <taxon>Pezizomycotina</taxon>
        <taxon>Sordariomycetes</taxon>
        <taxon>Xylariomycetidae</taxon>
        <taxon>Amphisphaeriales</taxon>
        <taxon>Sporocadaceae</taxon>
        <taxon>Pestalotiopsis</taxon>
    </lineage>
</organism>
<dbReference type="CDD" id="cd03078">
    <property type="entry name" value="GST_N_Metaxin1_like"/>
    <property type="match status" value="1"/>
</dbReference>
<dbReference type="InterPro" id="IPR050931">
    <property type="entry name" value="Mito_Protein_Transport_Metaxin"/>
</dbReference>
<evidence type="ECO:0000256" key="3">
    <source>
        <dbReference type="ARBA" id="ARBA00022787"/>
    </source>
</evidence>
<keyword evidence="5" id="KW-0496">Mitochondrion</keyword>
<reference evidence="9" key="1">
    <citation type="journal article" date="2015" name="BMC Genomics">
        <title>Genomic and transcriptomic analysis of the endophytic fungus Pestalotiopsis fici reveals its lifestyle and high potential for synthesis of natural products.</title>
        <authorList>
            <person name="Wang X."/>
            <person name="Zhang X."/>
            <person name="Liu L."/>
            <person name="Xiang M."/>
            <person name="Wang W."/>
            <person name="Sun X."/>
            <person name="Che Y."/>
            <person name="Guo L."/>
            <person name="Liu G."/>
            <person name="Guo L."/>
            <person name="Wang C."/>
            <person name="Yin W.B."/>
            <person name="Stadler M."/>
            <person name="Zhang X."/>
            <person name="Liu X."/>
        </authorList>
    </citation>
    <scope>NUCLEOTIDE SEQUENCE [LARGE SCALE GENOMIC DNA]</scope>
    <source>
        <strain evidence="9">W106-1 / CGMCC3.15140</strain>
    </source>
</reference>
<evidence type="ECO:0000256" key="6">
    <source>
        <dbReference type="ARBA" id="ARBA00023136"/>
    </source>
</evidence>
<dbReference type="PANTHER" id="PTHR12289:SF41">
    <property type="entry name" value="FAILED AXON CONNECTIONS-RELATED"/>
    <property type="match status" value="1"/>
</dbReference>
<dbReference type="GeneID" id="19271219"/>
<evidence type="ECO:0000256" key="4">
    <source>
        <dbReference type="ARBA" id="ARBA00022927"/>
    </source>
</evidence>
<keyword evidence="2" id="KW-0813">Transport</keyword>
<dbReference type="STRING" id="1229662.W3X5B2"/>
<proteinExistence type="predicted"/>
<dbReference type="AlphaFoldDB" id="W3X5B2"/>
<evidence type="ECO:0000259" key="7">
    <source>
        <dbReference type="Pfam" id="PF10568"/>
    </source>
</evidence>
<dbReference type="OrthoDB" id="5835136at2759"/>
<evidence type="ECO:0000256" key="1">
    <source>
        <dbReference type="ARBA" id="ARBA00004294"/>
    </source>
</evidence>
<evidence type="ECO:0000313" key="8">
    <source>
        <dbReference type="EMBL" id="ETS81204.1"/>
    </source>
</evidence>
<evidence type="ECO:0000256" key="5">
    <source>
        <dbReference type="ARBA" id="ARBA00023128"/>
    </source>
</evidence>
<evidence type="ECO:0000256" key="2">
    <source>
        <dbReference type="ARBA" id="ARBA00022448"/>
    </source>
</evidence>
<comment type="subcellular location">
    <subcellularLocation>
        <location evidence="1">Mitochondrion outer membrane</location>
    </subcellularLocation>
</comment>
<protein>
    <recommendedName>
        <fullName evidence="7">Mitochondrial outer membrane transport complex Sam37/metaxin N-terminal domain-containing protein</fullName>
    </recommendedName>
</protein>
<keyword evidence="4" id="KW-0653">Protein transport</keyword>
<dbReference type="eggNOG" id="KOG3028">
    <property type="taxonomic scope" value="Eukaryota"/>
</dbReference>
<sequence>MALELHIWGPAFGLPSIDPESLAALSYLGHVVPTGDWSLIASNDAALNPDQTLPALHHNGTWISGYTNIVEYLSLQNSAWSIDSALGRTQQADTLAYASYIQSRGSALVAFSLYVSPSAWADLTRPAYSALLPFPLTWTVPLKIRSAAIARTEHLGLDHLAADVDPADGSSESNRSTTAPTTSTGFLRLPLRPKVSTTMAPEQAAAIRLQSITEDFFSVLDELRGDGPYFFGRETPSSLDFLALGYLELLRVKTPHPFMDTCMRRSQAGSRLAQFLDHMHSVPVRWRADNEQLPWACPTPRGVTRTLGQFAENVIQNAPGVGEAWRQWNGEGVKSQDQKQDPTQVLMTVGSVVAALAAVGGAMLFRSLPPFGEPTQRFEAPKPQKSGLYRFGDIGAMFDNLPDFEAVPSRPSPERTDTVYRRDGVEVAVDVEEEGLGAQPPRDGNVAEVGVGVKVGDNARSL</sequence>